<name>A0ABZ2HME6_9RHOB</name>
<comment type="subcellular location">
    <subcellularLocation>
        <location evidence="1 8">Cell membrane</location>
        <topology evidence="1 8">Multi-pass membrane protein</topology>
    </subcellularLocation>
</comment>
<dbReference type="EMBL" id="CP146069">
    <property type="protein sequence ID" value="WWR47131.1"/>
    <property type="molecule type" value="Genomic_DNA"/>
</dbReference>
<dbReference type="SUPFAM" id="SSF161098">
    <property type="entry name" value="MetI-like"/>
    <property type="match status" value="1"/>
</dbReference>
<keyword evidence="3 8" id="KW-0813">Transport</keyword>
<evidence type="ECO:0000256" key="2">
    <source>
        <dbReference type="ARBA" id="ARBA00007069"/>
    </source>
</evidence>
<dbReference type="RefSeq" id="WP_338549968.1">
    <property type="nucleotide sequence ID" value="NZ_CP146069.1"/>
</dbReference>
<feature type="transmembrane region" description="Helical" evidence="8">
    <location>
        <begin position="138"/>
        <end position="159"/>
    </location>
</feature>
<keyword evidence="6 8" id="KW-1133">Transmembrane helix</keyword>
<accession>A0ABZ2HME6</accession>
<keyword evidence="7 8" id="KW-0472">Membrane</keyword>
<evidence type="ECO:0000256" key="8">
    <source>
        <dbReference type="RuleBase" id="RU363032"/>
    </source>
</evidence>
<feature type="transmembrane region" description="Helical" evidence="8">
    <location>
        <begin position="34"/>
        <end position="53"/>
    </location>
</feature>
<keyword evidence="4" id="KW-1003">Cell membrane</keyword>
<dbReference type="CDD" id="cd06261">
    <property type="entry name" value="TM_PBP2"/>
    <property type="match status" value="1"/>
</dbReference>
<dbReference type="InterPro" id="IPR035906">
    <property type="entry name" value="MetI-like_sf"/>
</dbReference>
<dbReference type="InterPro" id="IPR000515">
    <property type="entry name" value="MetI-like"/>
</dbReference>
<evidence type="ECO:0000256" key="4">
    <source>
        <dbReference type="ARBA" id="ARBA00022475"/>
    </source>
</evidence>
<organism evidence="10 11">
    <name type="scientific">Roseovarius phycicola</name>
    <dbReference type="NCBI Taxonomy" id="3080976"/>
    <lineage>
        <taxon>Bacteria</taxon>
        <taxon>Pseudomonadati</taxon>
        <taxon>Pseudomonadota</taxon>
        <taxon>Alphaproteobacteria</taxon>
        <taxon>Rhodobacterales</taxon>
        <taxon>Roseobacteraceae</taxon>
        <taxon>Roseovarius</taxon>
    </lineage>
</organism>
<comment type="similarity">
    <text evidence="2">Belongs to the binding-protein-dependent transport system permease family. CysTW subfamily.</text>
</comment>
<dbReference type="PANTHER" id="PTHR42929:SF3">
    <property type="entry name" value="PUTRESCINE TRANSPORT SYSTEM PERMEASE PROTEIN POTH"/>
    <property type="match status" value="1"/>
</dbReference>
<evidence type="ECO:0000256" key="5">
    <source>
        <dbReference type="ARBA" id="ARBA00022692"/>
    </source>
</evidence>
<evidence type="ECO:0000313" key="11">
    <source>
        <dbReference type="Proteomes" id="UP001364156"/>
    </source>
</evidence>
<evidence type="ECO:0000256" key="6">
    <source>
        <dbReference type="ARBA" id="ARBA00022989"/>
    </source>
</evidence>
<evidence type="ECO:0000259" key="9">
    <source>
        <dbReference type="PROSITE" id="PS50928"/>
    </source>
</evidence>
<dbReference type="Proteomes" id="UP001364156">
    <property type="component" value="Chromosome"/>
</dbReference>
<dbReference type="Pfam" id="PF00528">
    <property type="entry name" value="BPD_transp_1"/>
    <property type="match status" value="1"/>
</dbReference>
<feature type="domain" description="ABC transmembrane type-1" evidence="9">
    <location>
        <begin position="103"/>
        <end position="309"/>
    </location>
</feature>
<feature type="transmembrane region" description="Helical" evidence="8">
    <location>
        <begin position="109"/>
        <end position="129"/>
    </location>
</feature>
<feature type="transmembrane region" description="Helical" evidence="8">
    <location>
        <begin position="288"/>
        <end position="309"/>
    </location>
</feature>
<sequence length="320" mass="35774">MTDLTNSPVSATSQQDIGFLQSLAKRAQNNWRKIVILIPFVWLLFFFLFPFFIVAKISLAELAIASPPFTKLIEWTDTGVVNIRIVFDNFTYILTDNLYSNTYLNSLKISVLSTLICLLFGYPIAYGIVRSGPVMKPLLLFLVILPFWTSFLLRVYAWMGLLADQGTINNLLISVGLIDEPIRMLYTEFAVFVGIVYTYMPFMILPLYANMEKLDTSLNEAAADLGSKPTNTFFKVTLPLTIPGIIAGSLLVFIPATGEYVIPDLLGGGNVQMIGRVLFNEFSRNTDWPVASAVAIVLLFLLVVPIAVFQHYQGKENEGR</sequence>
<keyword evidence="11" id="KW-1185">Reference proteome</keyword>
<keyword evidence="5 8" id="KW-0812">Transmembrane</keyword>
<evidence type="ECO:0000313" key="10">
    <source>
        <dbReference type="EMBL" id="WWR47131.1"/>
    </source>
</evidence>
<reference evidence="10 11" key="1">
    <citation type="submission" date="2023-10" db="EMBL/GenBank/DDBJ databases">
        <title>Roseovarius strain S88 nov., isolated from a marine algae.</title>
        <authorList>
            <person name="Lee M.W."/>
            <person name="Lee J.K."/>
            <person name="Kim J.M."/>
            <person name="Choi D.G."/>
            <person name="Baek J.H."/>
            <person name="Bayburt H."/>
            <person name="Jung J.J."/>
            <person name="Han D.M."/>
            <person name="Jeon C.O."/>
        </authorList>
    </citation>
    <scope>NUCLEOTIDE SEQUENCE [LARGE SCALE GENOMIC DNA]</scope>
    <source>
        <strain evidence="10 11">S88</strain>
    </source>
</reference>
<dbReference type="PROSITE" id="PS50928">
    <property type="entry name" value="ABC_TM1"/>
    <property type="match status" value="1"/>
</dbReference>
<evidence type="ECO:0000256" key="3">
    <source>
        <dbReference type="ARBA" id="ARBA00022448"/>
    </source>
</evidence>
<evidence type="ECO:0000256" key="1">
    <source>
        <dbReference type="ARBA" id="ARBA00004651"/>
    </source>
</evidence>
<proteinExistence type="inferred from homology"/>
<dbReference type="Gene3D" id="1.10.3720.10">
    <property type="entry name" value="MetI-like"/>
    <property type="match status" value="1"/>
</dbReference>
<gene>
    <name evidence="10" type="ORF">RZ517_02805</name>
</gene>
<protein>
    <submittedName>
        <fullName evidence="10">ABC transporter permease subunit</fullName>
    </submittedName>
</protein>
<feature type="transmembrane region" description="Helical" evidence="8">
    <location>
        <begin position="189"/>
        <end position="209"/>
    </location>
</feature>
<evidence type="ECO:0000256" key="7">
    <source>
        <dbReference type="ARBA" id="ARBA00023136"/>
    </source>
</evidence>
<feature type="transmembrane region" description="Helical" evidence="8">
    <location>
        <begin position="236"/>
        <end position="256"/>
    </location>
</feature>
<dbReference type="PANTHER" id="PTHR42929">
    <property type="entry name" value="INNER MEMBRANE ABC TRANSPORTER PERMEASE PROTEIN YDCU-RELATED-RELATED"/>
    <property type="match status" value="1"/>
</dbReference>